<evidence type="ECO:0000313" key="3">
    <source>
        <dbReference type="EMBL" id="SES21600.1"/>
    </source>
</evidence>
<feature type="region of interest" description="Disordered" evidence="1">
    <location>
        <begin position="1"/>
        <end position="25"/>
    </location>
</feature>
<organism evidence="3 4">
    <name type="scientific">Tranquillimonas rosea</name>
    <dbReference type="NCBI Taxonomy" id="641238"/>
    <lineage>
        <taxon>Bacteria</taxon>
        <taxon>Pseudomonadati</taxon>
        <taxon>Pseudomonadota</taxon>
        <taxon>Alphaproteobacteria</taxon>
        <taxon>Rhodobacterales</taxon>
        <taxon>Roseobacteraceae</taxon>
        <taxon>Tranquillimonas</taxon>
    </lineage>
</organism>
<evidence type="ECO:0000259" key="2">
    <source>
        <dbReference type="Pfam" id="PF05713"/>
    </source>
</evidence>
<sequence>MKNPTDDFNKITNPQKPPEREPTFPVPFSLRLSFEERARLENEAAGLPVGAYIRQRLFRDKETPRQTRGKFPVKDHAALGRVLGALGQSRLANNLNQIARAVNTGSLPVTPETEEEIKQACSDVNAMRRDLLLALGLHESGTNAGTGPQLKP</sequence>
<keyword evidence="4" id="KW-1185">Reference proteome</keyword>
<accession>A0A1H9VIH6</accession>
<dbReference type="Pfam" id="PF05713">
    <property type="entry name" value="MobC"/>
    <property type="match status" value="1"/>
</dbReference>
<evidence type="ECO:0000313" key="4">
    <source>
        <dbReference type="Proteomes" id="UP000198885"/>
    </source>
</evidence>
<protein>
    <submittedName>
        <fullName evidence="3">Mobilisation protein (MobC)</fullName>
    </submittedName>
</protein>
<gene>
    <name evidence="3" type="ORF">SAMN04490244_107153</name>
</gene>
<dbReference type="EMBL" id="FOGU01000007">
    <property type="protein sequence ID" value="SES21600.1"/>
    <property type="molecule type" value="Genomic_DNA"/>
</dbReference>
<dbReference type="STRING" id="641238.SAMN04490244_107153"/>
<proteinExistence type="predicted"/>
<dbReference type="AlphaFoldDB" id="A0A1H9VIH6"/>
<name>A0A1H9VIH6_9RHOB</name>
<reference evidence="3 4" key="1">
    <citation type="submission" date="2016-10" db="EMBL/GenBank/DDBJ databases">
        <authorList>
            <person name="de Groot N.N."/>
        </authorList>
    </citation>
    <scope>NUCLEOTIDE SEQUENCE [LARGE SCALE GENOMIC DNA]</scope>
    <source>
        <strain evidence="3 4">DSM 23042</strain>
    </source>
</reference>
<evidence type="ECO:0000256" key="1">
    <source>
        <dbReference type="SAM" id="MobiDB-lite"/>
    </source>
</evidence>
<dbReference type="InterPro" id="IPR008687">
    <property type="entry name" value="MobC"/>
</dbReference>
<dbReference type="RefSeq" id="WP_092694393.1">
    <property type="nucleotide sequence ID" value="NZ_FOGU01000007.1"/>
</dbReference>
<feature type="domain" description="Bacterial mobilisation" evidence="2">
    <location>
        <begin position="89"/>
        <end position="109"/>
    </location>
</feature>
<dbReference type="OrthoDB" id="8548224at2"/>
<dbReference type="Proteomes" id="UP000198885">
    <property type="component" value="Unassembled WGS sequence"/>
</dbReference>